<dbReference type="AlphaFoldDB" id="A9NK53"/>
<sequence>MYKTSCCYWSPSQGLGSLPFPDLEMDSSASHTKAEEDTSLPVIYIYIYGNTSF</sequence>
<name>A9NK53_PICSI</name>
<reference evidence="1" key="1">
    <citation type="journal article" date="2008" name="BMC Genomics">
        <title>A conifer genomics resource of 200,000 spruce (Picea spp.) ESTs and 6,464 high-quality, sequence-finished full-length cDNAs for Sitka spruce (Picea sitchensis).</title>
        <authorList>
            <person name="Ralph S.G."/>
            <person name="Chun H.J."/>
            <person name="Kolosova N."/>
            <person name="Cooper D."/>
            <person name="Oddy C."/>
            <person name="Ritland C.E."/>
            <person name="Kirkpatrick R."/>
            <person name="Moore R."/>
            <person name="Barber S."/>
            <person name="Holt R.A."/>
            <person name="Jones S.J."/>
            <person name="Marra M.A."/>
            <person name="Douglas C.J."/>
            <person name="Ritland K."/>
            <person name="Bohlmann J."/>
        </authorList>
    </citation>
    <scope>NUCLEOTIDE SEQUENCE</scope>
    <source>
        <tissue evidence="1">Green portion of the leader tissue</tissue>
    </source>
</reference>
<evidence type="ECO:0000313" key="1">
    <source>
        <dbReference type="EMBL" id="ABK21014.1"/>
    </source>
</evidence>
<protein>
    <submittedName>
        <fullName evidence="1">Uncharacterized protein</fullName>
    </submittedName>
</protein>
<dbReference type="EMBL" id="EF081626">
    <property type="protein sequence ID" value="ABK21014.1"/>
    <property type="molecule type" value="mRNA"/>
</dbReference>
<organism evidence="1">
    <name type="scientific">Picea sitchensis</name>
    <name type="common">Sitka spruce</name>
    <name type="synonym">Pinus sitchensis</name>
    <dbReference type="NCBI Taxonomy" id="3332"/>
    <lineage>
        <taxon>Eukaryota</taxon>
        <taxon>Viridiplantae</taxon>
        <taxon>Streptophyta</taxon>
        <taxon>Embryophyta</taxon>
        <taxon>Tracheophyta</taxon>
        <taxon>Spermatophyta</taxon>
        <taxon>Pinopsida</taxon>
        <taxon>Pinidae</taxon>
        <taxon>Conifers I</taxon>
        <taxon>Pinales</taxon>
        <taxon>Pinaceae</taxon>
        <taxon>Picea</taxon>
    </lineage>
</organism>
<accession>A9NK53</accession>
<proteinExistence type="evidence at transcript level"/>
<dbReference type="EMBL" id="EF084765">
    <property type="protein sequence ID" value="ABK24076.1"/>
    <property type="molecule type" value="mRNA"/>
</dbReference>